<protein>
    <submittedName>
        <fullName evidence="2">Helix-turn-helix protein</fullName>
    </submittedName>
</protein>
<reference evidence="2 3" key="1">
    <citation type="submission" date="2019-03" db="EMBL/GenBank/DDBJ databases">
        <title>Genomic Encyclopedia of Type Strains, Phase IV (KMG-IV): sequencing the most valuable type-strain genomes for metagenomic binning, comparative biology and taxonomic classification.</title>
        <authorList>
            <person name="Goeker M."/>
        </authorList>
    </citation>
    <scope>NUCLEOTIDE SEQUENCE [LARGE SCALE GENOMIC DNA]</scope>
    <source>
        <strain evidence="2 3">DSM 45765</strain>
    </source>
</reference>
<dbReference type="SUPFAM" id="SSF47413">
    <property type="entry name" value="lambda repressor-like DNA-binding domains"/>
    <property type="match status" value="1"/>
</dbReference>
<comment type="caution">
    <text evidence="2">The sequence shown here is derived from an EMBL/GenBank/DDBJ whole genome shotgun (WGS) entry which is preliminary data.</text>
</comment>
<dbReference type="OrthoDB" id="4285266at2"/>
<organism evidence="2 3">
    <name type="scientific">Tamaricihabitans halophyticus</name>
    <dbReference type="NCBI Taxonomy" id="1262583"/>
    <lineage>
        <taxon>Bacteria</taxon>
        <taxon>Bacillati</taxon>
        <taxon>Actinomycetota</taxon>
        <taxon>Actinomycetes</taxon>
        <taxon>Pseudonocardiales</taxon>
        <taxon>Pseudonocardiaceae</taxon>
        <taxon>Tamaricihabitans</taxon>
    </lineage>
</organism>
<dbReference type="InterPro" id="IPR001387">
    <property type="entry name" value="Cro/C1-type_HTH"/>
</dbReference>
<evidence type="ECO:0000313" key="2">
    <source>
        <dbReference type="EMBL" id="TCP45113.1"/>
    </source>
</evidence>
<gene>
    <name evidence="2" type="ORF">EV191_11779</name>
</gene>
<proteinExistence type="predicted"/>
<keyword evidence="3" id="KW-1185">Reference proteome</keyword>
<evidence type="ECO:0000259" key="1">
    <source>
        <dbReference type="PROSITE" id="PS50943"/>
    </source>
</evidence>
<dbReference type="InterPro" id="IPR043917">
    <property type="entry name" value="DUF5753"/>
</dbReference>
<dbReference type="Gene3D" id="1.10.260.40">
    <property type="entry name" value="lambda repressor-like DNA-binding domains"/>
    <property type="match status" value="1"/>
</dbReference>
<dbReference type="CDD" id="cd00093">
    <property type="entry name" value="HTH_XRE"/>
    <property type="match status" value="1"/>
</dbReference>
<dbReference type="Pfam" id="PF13560">
    <property type="entry name" value="HTH_31"/>
    <property type="match status" value="1"/>
</dbReference>
<sequence length="285" mass="31977">MSQSPGPTVRKKQLGQELRRLRREADISVEQVAEVLDCAPSRVRHIESGRNSPRKPDLTVLMDLYRAPAEVREVLEETRKAGAQRGWWATYRLPSWLASYVGMETDAREVRTVELELIPALLQTRAYVRRTHEVATHMASPEDVDRLVDARLRRQQRLSAPNPLTFSAIISESALARTLGEPDIAAEQIRHLLTSAESPNVAVRVLPHSAGLHTSMSGSFTVLSFDEGISVPVAYQEYAVGGHLVDDADAVSRLSDVWTLLWERAHAEDETRRLLHRVLDQAEGR</sequence>
<dbReference type="InterPro" id="IPR010982">
    <property type="entry name" value="Lambda_DNA-bd_dom_sf"/>
</dbReference>
<evidence type="ECO:0000313" key="3">
    <source>
        <dbReference type="Proteomes" id="UP000294911"/>
    </source>
</evidence>
<dbReference type="AlphaFoldDB" id="A0A4R2Q838"/>
<dbReference type="EMBL" id="SLXQ01000017">
    <property type="protein sequence ID" value="TCP45113.1"/>
    <property type="molecule type" value="Genomic_DNA"/>
</dbReference>
<dbReference type="GO" id="GO:0003677">
    <property type="term" value="F:DNA binding"/>
    <property type="evidence" value="ECO:0007669"/>
    <property type="project" value="InterPro"/>
</dbReference>
<dbReference type="Proteomes" id="UP000294911">
    <property type="component" value="Unassembled WGS sequence"/>
</dbReference>
<dbReference type="PROSITE" id="PS50943">
    <property type="entry name" value="HTH_CROC1"/>
    <property type="match status" value="1"/>
</dbReference>
<dbReference type="RefSeq" id="WP_132880260.1">
    <property type="nucleotide sequence ID" value="NZ_SLXQ01000017.1"/>
</dbReference>
<feature type="domain" description="HTH cro/C1-type" evidence="1">
    <location>
        <begin position="18"/>
        <end position="72"/>
    </location>
</feature>
<dbReference type="Pfam" id="PF19054">
    <property type="entry name" value="DUF5753"/>
    <property type="match status" value="1"/>
</dbReference>
<name>A0A4R2Q838_9PSEU</name>
<dbReference type="SMART" id="SM00530">
    <property type="entry name" value="HTH_XRE"/>
    <property type="match status" value="1"/>
</dbReference>
<accession>A0A4R2Q838</accession>